<evidence type="ECO:0000313" key="2">
    <source>
        <dbReference type="EMBL" id="MBB4691072.1"/>
    </source>
</evidence>
<feature type="transmembrane region" description="Helical" evidence="1">
    <location>
        <begin position="152"/>
        <end position="171"/>
    </location>
</feature>
<name>A0A7W7FZY5_9ACTN</name>
<keyword evidence="1" id="KW-0812">Transmembrane</keyword>
<protein>
    <submittedName>
        <fullName evidence="2">Uncharacterized protein</fullName>
    </submittedName>
</protein>
<comment type="caution">
    <text evidence="2">The sequence shown here is derived from an EMBL/GenBank/DDBJ whole genome shotgun (WGS) entry which is preliminary data.</text>
</comment>
<keyword evidence="1" id="KW-1133">Transmembrane helix</keyword>
<dbReference type="RefSeq" id="WP_184949940.1">
    <property type="nucleotide sequence ID" value="NZ_BOMC01000007.1"/>
</dbReference>
<accession>A0A7W7FZY5</accession>
<gene>
    <name evidence="2" type="ORF">BKA14_001220</name>
</gene>
<keyword evidence="1" id="KW-0472">Membrane</keyword>
<reference evidence="2 3" key="1">
    <citation type="submission" date="2020-08" db="EMBL/GenBank/DDBJ databases">
        <title>Sequencing the genomes of 1000 actinobacteria strains.</title>
        <authorList>
            <person name="Klenk H.-P."/>
        </authorList>
    </citation>
    <scope>NUCLEOTIDE SEQUENCE [LARGE SCALE GENOMIC DNA]</scope>
    <source>
        <strain evidence="2 3">DSM 45518</strain>
    </source>
</reference>
<feature type="transmembrane region" description="Helical" evidence="1">
    <location>
        <begin position="210"/>
        <end position="231"/>
    </location>
</feature>
<evidence type="ECO:0000256" key="1">
    <source>
        <dbReference type="SAM" id="Phobius"/>
    </source>
</evidence>
<sequence>MNTRAGHLARREHREAFWTVVLGVPATLSVLRLWVESGGDLQTLLLLVANVGALNLGAALFATVAPLITGVLIAVFAVGGALRVTADSAPDDSRVRRFPPVIARATEATPPWFIGAMFALALLTWPIYALPLLLPAAVATAQRPPWRLHDRWIVGAGLCLAAPAGYAWLVGPAVRQAWAGGEPLIAALLTLPPLVAFGVCGPLPARVARLFAVLASAAVAALAALAVQSAVRTPVLPLVVTQVQTGRETEYLRGHIVSVDDVHLVLLRERGGVRYIPIKNVTSTVLCGTPQEIPAFATRVRDYHVEDSLLRAVGRHTRPRAVIDPLCRMAPLDRIS</sequence>
<organism evidence="2 3">
    <name type="scientific">Paractinoplanes abujensis</name>
    <dbReference type="NCBI Taxonomy" id="882441"/>
    <lineage>
        <taxon>Bacteria</taxon>
        <taxon>Bacillati</taxon>
        <taxon>Actinomycetota</taxon>
        <taxon>Actinomycetes</taxon>
        <taxon>Micromonosporales</taxon>
        <taxon>Micromonosporaceae</taxon>
        <taxon>Paractinoplanes</taxon>
    </lineage>
</organism>
<dbReference type="EMBL" id="JACHMF010000001">
    <property type="protein sequence ID" value="MBB4691072.1"/>
    <property type="molecule type" value="Genomic_DNA"/>
</dbReference>
<feature type="transmembrane region" description="Helical" evidence="1">
    <location>
        <begin position="112"/>
        <end position="140"/>
    </location>
</feature>
<dbReference type="AlphaFoldDB" id="A0A7W7FZY5"/>
<feature type="transmembrane region" description="Helical" evidence="1">
    <location>
        <begin position="183"/>
        <end position="203"/>
    </location>
</feature>
<keyword evidence="3" id="KW-1185">Reference proteome</keyword>
<proteinExistence type="predicted"/>
<evidence type="ECO:0000313" key="3">
    <source>
        <dbReference type="Proteomes" id="UP000542742"/>
    </source>
</evidence>
<feature type="transmembrane region" description="Helical" evidence="1">
    <location>
        <begin position="67"/>
        <end position="86"/>
    </location>
</feature>
<dbReference type="Proteomes" id="UP000542742">
    <property type="component" value="Unassembled WGS sequence"/>
</dbReference>